<accession>A0A2J8XSZ8</accession>
<evidence type="ECO:0000313" key="1">
    <source>
        <dbReference type="EMBL" id="PNJ85169.1"/>
    </source>
</evidence>
<sequence length="76" mass="8707">MVWADMKSCQIQQLPSRKIQRHSPHQGVKKCTDEGNSGVCVKVPWRLSSADWRSWREMLHGFVLPAVSENSSILEE</sequence>
<name>A0A2J8XSZ8_PONAB</name>
<organism evidence="1">
    <name type="scientific">Pongo abelii</name>
    <name type="common">Sumatran orangutan</name>
    <name type="synonym">Pongo pygmaeus abelii</name>
    <dbReference type="NCBI Taxonomy" id="9601"/>
    <lineage>
        <taxon>Eukaryota</taxon>
        <taxon>Metazoa</taxon>
        <taxon>Chordata</taxon>
        <taxon>Craniata</taxon>
        <taxon>Vertebrata</taxon>
        <taxon>Euteleostomi</taxon>
        <taxon>Mammalia</taxon>
        <taxon>Eutheria</taxon>
        <taxon>Euarchontoglires</taxon>
        <taxon>Primates</taxon>
        <taxon>Haplorrhini</taxon>
        <taxon>Catarrhini</taxon>
        <taxon>Hominidae</taxon>
        <taxon>Pongo</taxon>
    </lineage>
</organism>
<comment type="caution">
    <text evidence="1">The sequence shown here is derived from an EMBL/GenBank/DDBJ whole genome shotgun (WGS) entry which is preliminary data.</text>
</comment>
<reference evidence="1" key="1">
    <citation type="submission" date="2017-12" db="EMBL/GenBank/DDBJ databases">
        <title>High-resolution comparative analysis of great ape genomes.</title>
        <authorList>
            <person name="Pollen A."/>
            <person name="Hastie A."/>
            <person name="Hormozdiari F."/>
            <person name="Dougherty M."/>
            <person name="Liu R."/>
            <person name="Chaisson M."/>
            <person name="Hoppe E."/>
            <person name="Hill C."/>
            <person name="Pang A."/>
            <person name="Hillier L."/>
            <person name="Baker C."/>
            <person name="Armstrong J."/>
            <person name="Shendure J."/>
            <person name="Paten B."/>
            <person name="Wilson R."/>
            <person name="Chao H."/>
            <person name="Schneider V."/>
            <person name="Ventura M."/>
            <person name="Kronenberg Z."/>
            <person name="Murali S."/>
            <person name="Gordon D."/>
            <person name="Cantsilieris S."/>
            <person name="Munson K."/>
            <person name="Nelson B."/>
            <person name="Raja A."/>
            <person name="Underwood J."/>
            <person name="Diekhans M."/>
            <person name="Fiddes I."/>
            <person name="Haussler D."/>
            <person name="Eichler E."/>
        </authorList>
    </citation>
    <scope>NUCLEOTIDE SEQUENCE [LARGE SCALE GENOMIC DNA]</scope>
    <source>
        <strain evidence="1">Susie</strain>
    </source>
</reference>
<proteinExistence type="predicted"/>
<protein>
    <submittedName>
        <fullName evidence="1">Uncharacterized protein</fullName>
    </submittedName>
</protein>
<dbReference type="AlphaFoldDB" id="A0A2J8XSZ8"/>
<gene>
    <name evidence="1" type="ORF">CR201_G0046368</name>
</gene>
<dbReference type="EMBL" id="NDHI03003322">
    <property type="protein sequence ID" value="PNJ85169.1"/>
    <property type="molecule type" value="Genomic_DNA"/>
</dbReference>